<dbReference type="AlphaFoldDB" id="A0A7J0BHG3"/>
<accession>A0A7J0BHG3</accession>
<evidence type="ECO:0000256" key="3">
    <source>
        <dbReference type="ARBA" id="ARBA00023136"/>
    </source>
</evidence>
<sequence length="154" mass="15466">MKNRITIPLLLVAALLLSACASSSGDTYSPDQARMEQTVTYGVITGIAPVTIQSDQTGLGTLGGAVAGGVVGSTIGGGSGRILSAVGGAIVGAVAGGMGESALRKHDGLEITVQKDSGETVVIVQEADKEPLAKGDRVRILKAQDGSTRVRPLP</sequence>
<dbReference type="InterPro" id="IPR008816">
    <property type="entry name" value="Gly_zipper_2TM_dom"/>
</dbReference>
<dbReference type="RefSeq" id="WP_174404334.1">
    <property type="nucleotide sequence ID" value="NZ_BLVO01000012.1"/>
</dbReference>
<evidence type="ECO:0000256" key="6">
    <source>
        <dbReference type="SAM" id="SignalP"/>
    </source>
</evidence>
<dbReference type="PROSITE" id="PS51257">
    <property type="entry name" value="PROKAR_LIPOPROTEIN"/>
    <property type="match status" value="1"/>
</dbReference>
<dbReference type="GO" id="GO:0009279">
    <property type="term" value="C:cell outer membrane"/>
    <property type="evidence" value="ECO:0007669"/>
    <property type="project" value="UniProtKB-SubCell"/>
</dbReference>
<evidence type="ECO:0000256" key="4">
    <source>
        <dbReference type="ARBA" id="ARBA00023139"/>
    </source>
</evidence>
<name>A0A7J0BHG3_9BACT</name>
<feature type="domain" description="Glycine zipper 2TM" evidence="7">
    <location>
        <begin position="59"/>
        <end position="97"/>
    </location>
</feature>
<feature type="chain" id="PRO_5029580780" evidence="6">
    <location>
        <begin position="25"/>
        <end position="154"/>
    </location>
</feature>
<dbReference type="Pfam" id="PF05433">
    <property type="entry name" value="Rick_17kDa_Anti"/>
    <property type="match status" value="1"/>
</dbReference>
<reference evidence="8 9" key="1">
    <citation type="submission" date="2020-05" db="EMBL/GenBank/DDBJ databases">
        <title>Draft genome sequence of Desulfovibrio sp. strain HN2T.</title>
        <authorList>
            <person name="Ueno A."/>
            <person name="Tamazawa S."/>
            <person name="Tamamura S."/>
            <person name="Murakami T."/>
            <person name="Kiyama T."/>
            <person name="Inomata H."/>
            <person name="Amano Y."/>
            <person name="Miyakawa K."/>
            <person name="Tamaki H."/>
            <person name="Naganuma T."/>
            <person name="Kaneko K."/>
        </authorList>
    </citation>
    <scope>NUCLEOTIDE SEQUENCE [LARGE SCALE GENOMIC DNA]</scope>
    <source>
        <strain evidence="8 9">HN2</strain>
    </source>
</reference>
<organism evidence="8 9">
    <name type="scientific">Desulfovibrio subterraneus</name>
    <dbReference type="NCBI Taxonomy" id="2718620"/>
    <lineage>
        <taxon>Bacteria</taxon>
        <taxon>Pseudomonadati</taxon>
        <taxon>Thermodesulfobacteriota</taxon>
        <taxon>Desulfovibrionia</taxon>
        <taxon>Desulfovibrionales</taxon>
        <taxon>Desulfovibrionaceae</taxon>
        <taxon>Desulfovibrio</taxon>
    </lineage>
</organism>
<gene>
    <name evidence="8" type="ORF">DSM101010T_10070</name>
</gene>
<evidence type="ECO:0000256" key="1">
    <source>
        <dbReference type="ARBA" id="ARBA00004459"/>
    </source>
</evidence>
<comment type="caution">
    <text evidence="8">The sequence shown here is derived from an EMBL/GenBank/DDBJ whole genome shotgun (WGS) entry which is preliminary data.</text>
</comment>
<dbReference type="EMBL" id="BLVO01000012">
    <property type="protein sequence ID" value="GFM32642.1"/>
    <property type="molecule type" value="Genomic_DNA"/>
</dbReference>
<keyword evidence="3" id="KW-0472">Membrane</keyword>
<evidence type="ECO:0000313" key="8">
    <source>
        <dbReference type="EMBL" id="GFM32642.1"/>
    </source>
</evidence>
<evidence type="ECO:0000256" key="5">
    <source>
        <dbReference type="ARBA" id="ARBA00023288"/>
    </source>
</evidence>
<evidence type="ECO:0000313" key="9">
    <source>
        <dbReference type="Proteomes" id="UP000503840"/>
    </source>
</evidence>
<dbReference type="InterPro" id="IPR051407">
    <property type="entry name" value="Bact_OM_lipoprot/Surf_antigen"/>
</dbReference>
<dbReference type="PANTHER" id="PTHR35603">
    <property type="match status" value="1"/>
</dbReference>
<feature type="signal peptide" evidence="6">
    <location>
        <begin position="1"/>
        <end position="24"/>
    </location>
</feature>
<keyword evidence="4" id="KW-0564">Palmitate</keyword>
<evidence type="ECO:0000259" key="7">
    <source>
        <dbReference type="Pfam" id="PF05433"/>
    </source>
</evidence>
<keyword evidence="5 8" id="KW-0449">Lipoprotein</keyword>
<proteinExistence type="predicted"/>
<evidence type="ECO:0000256" key="2">
    <source>
        <dbReference type="ARBA" id="ARBA00022729"/>
    </source>
</evidence>
<comment type="subcellular location">
    <subcellularLocation>
        <location evidence="1">Cell outer membrane</location>
        <topology evidence="1">Lipid-anchor</topology>
    </subcellularLocation>
</comment>
<dbReference type="Proteomes" id="UP000503840">
    <property type="component" value="Unassembled WGS sequence"/>
</dbReference>
<protein>
    <submittedName>
        <fullName evidence="8">Lipoprotein</fullName>
    </submittedName>
</protein>
<keyword evidence="9" id="KW-1185">Reference proteome</keyword>
<dbReference type="PANTHER" id="PTHR35603:SF1">
    <property type="entry name" value="OUTER MEMBRANE LIPOPROTEIN SLYB"/>
    <property type="match status" value="1"/>
</dbReference>
<keyword evidence="2 6" id="KW-0732">Signal</keyword>